<comment type="caution">
    <text evidence="2">The sequence shown here is derived from an EMBL/GenBank/DDBJ whole genome shotgun (WGS) entry which is preliminary data.</text>
</comment>
<evidence type="ECO:0000313" key="2">
    <source>
        <dbReference type="EMBL" id="GKT36950.1"/>
    </source>
</evidence>
<proteinExistence type="predicted"/>
<feature type="region of interest" description="Disordered" evidence="1">
    <location>
        <begin position="267"/>
        <end position="305"/>
    </location>
</feature>
<dbReference type="EMBL" id="BQXS01011341">
    <property type="protein sequence ID" value="GKT36950.1"/>
    <property type="molecule type" value="Genomic_DNA"/>
</dbReference>
<organism evidence="2 3">
    <name type="scientific">Aduncisulcus paluster</name>
    <dbReference type="NCBI Taxonomy" id="2918883"/>
    <lineage>
        <taxon>Eukaryota</taxon>
        <taxon>Metamonada</taxon>
        <taxon>Carpediemonas-like organisms</taxon>
        <taxon>Aduncisulcus</taxon>
    </lineage>
</organism>
<name>A0ABQ5KWX0_9EUKA</name>
<dbReference type="Proteomes" id="UP001057375">
    <property type="component" value="Unassembled WGS sequence"/>
</dbReference>
<evidence type="ECO:0000313" key="3">
    <source>
        <dbReference type="Proteomes" id="UP001057375"/>
    </source>
</evidence>
<feature type="non-terminal residue" evidence="2">
    <location>
        <position position="324"/>
    </location>
</feature>
<reference evidence="2" key="1">
    <citation type="submission" date="2022-03" db="EMBL/GenBank/DDBJ databases">
        <title>Draft genome sequence of Aduncisulcus paluster, a free-living microaerophilic Fornicata.</title>
        <authorList>
            <person name="Yuyama I."/>
            <person name="Kume K."/>
            <person name="Tamura T."/>
            <person name="Inagaki Y."/>
            <person name="Hashimoto T."/>
        </authorList>
    </citation>
    <scope>NUCLEOTIDE SEQUENCE</scope>
    <source>
        <strain evidence="2">NY0171</strain>
    </source>
</reference>
<gene>
    <name evidence="2" type="ORF">ADUPG1_009825</name>
</gene>
<evidence type="ECO:0000256" key="1">
    <source>
        <dbReference type="SAM" id="MobiDB-lite"/>
    </source>
</evidence>
<feature type="compositionally biased region" description="Acidic residues" evidence="1">
    <location>
        <begin position="89"/>
        <end position="105"/>
    </location>
</feature>
<protein>
    <submittedName>
        <fullName evidence="2">Uncharacterized protein</fullName>
    </submittedName>
</protein>
<keyword evidence="3" id="KW-1185">Reference proteome</keyword>
<sequence>MPYVLTMNKQGEKCLESVDFVREKDHTSFSVDCDKKDPSLDIQTGIELNSTDVLCEESIIDLDDEEWDIGKDLLGNGPLEHFEIKMDQEESDECEEESNEKEESEANGKIVQKLREEKKKLIEEKSHVLIQNERLEASILEKTQALQSLQEQYDLKCAKFEESKEKFEFTILECREVMKEDKETLKSIRSDLDKERAVNVDERERFQREREFIIDRLDAVKTQWLQQLNSKEEQWTHKIEYMANILATREELHKTELDMLHRRTKTWEENRKQEDKKRKEEEKKRVAEEEDRTRKEEERGREAKEWDRIRKEMEMKLIEEERKR</sequence>
<accession>A0ABQ5KWX0</accession>
<feature type="region of interest" description="Disordered" evidence="1">
    <location>
        <begin position="88"/>
        <end position="109"/>
    </location>
</feature>